<evidence type="ECO:0000313" key="1">
    <source>
        <dbReference type="EMBL" id="KAK7055318.1"/>
    </source>
</evidence>
<name>A0AAW0DTX1_9AGAR</name>
<comment type="caution">
    <text evidence="1">The sequence shown here is derived from an EMBL/GenBank/DDBJ whole genome shotgun (WGS) entry which is preliminary data.</text>
</comment>
<reference evidence="1 2" key="1">
    <citation type="journal article" date="2024" name="J Genomics">
        <title>Draft genome sequencing and assembly of Favolaschia claudopus CIRM-BRFM 2984 isolated from oak limbs.</title>
        <authorList>
            <person name="Navarro D."/>
            <person name="Drula E."/>
            <person name="Chaduli D."/>
            <person name="Cazenave R."/>
            <person name="Ahrendt S."/>
            <person name="Wang J."/>
            <person name="Lipzen A."/>
            <person name="Daum C."/>
            <person name="Barry K."/>
            <person name="Grigoriev I.V."/>
            <person name="Favel A."/>
            <person name="Rosso M.N."/>
            <person name="Martin F."/>
        </authorList>
    </citation>
    <scope>NUCLEOTIDE SEQUENCE [LARGE SCALE GENOMIC DNA]</scope>
    <source>
        <strain evidence="1 2">CIRM-BRFM 2984</strain>
    </source>
</reference>
<proteinExistence type="predicted"/>
<sequence length="202" mass="22349">MVLLGVKYRYRTLVSSFDSCHPFDGPLCHIAASVHLRHAFPVLSTVNTVRYGSLSCHLDRPPELVQSPARFNTTHVVSAENGRVVVQIDPPHIEFLSLPGPAARMGSHRKLLVSKTTHETTSRRSRICAEQRLALPHITLAPHMQPRPRQSAPLVASPSYCIDTHLLGLQIRYQRAIDSLPKPSSAPCYHHTLAPSATNPPK</sequence>
<protein>
    <submittedName>
        <fullName evidence="1">Uncharacterized protein</fullName>
    </submittedName>
</protein>
<evidence type="ECO:0000313" key="2">
    <source>
        <dbReference type="Proteomes" id="UP001362999"/>
    </source>
</evidence>
<dbReference type="EMBL" id="JAWWNJ010000005">
    <property type="protein sequence ID" value="KAK7055318.1"/>
    <property type="molecule type" value="Genomic_DNA"/>
</dbReference>
<dbReference type="AlphaFoldDB" id="A0AAW0DTX1"/>
<gene>
    <name evidence="1" type="ORF">R3P38DRAFT_1351839</name>
</gene>
<organism evidence="1 2">
    <name type="scientific">Favolaschia claudopus</name>
    <dbReference type="NCBI Taxonomy" id="2862362"/>
    <lineage>
        <taxon>Eukaryota</taxon>
        <taxon>Fungi</taxon>
        <taxon>Dikarya</taxon>
        <taxon>Basidiomycota</taxon>
        <taxon>Agaricomycotina</taxon>
        <taxon>Agaricomycetes</taxon>
        <taxon>Agaricomycetidae</taxon>
        <taxon>Agaricales</taxon>
        <taxon>Marasmiineae</taxon>
        <taxon>Mycenaceae</taxon>
        <taxon>Favolaschia</taxon>
    </lineage>
</organism>
<dbReference type="Proteomes" id="UP001362999">
    <property type="component" value="Unassembled WGS sequence"/>
</dbReference>
<keyword evidence="2" id="KW-1185">Reference proteome</keyword>
<accession>A0AAW0DTX1</accession>